<feature type="region of interest" description="Disordered" evidence="1">
    <location>
        <begin position="203"/>
        <end position="234"/>
    </location>
</feature>
<dbReference type="AlphaFoldDB" id="A0A426Y921"/>
<organism evidence="2 3">
    <name type="scientific">Ensete ventricosum</name>
    <name type="common">Abyssinian banana</name>
    <name type="synonym">Musa ensete</name>
    <dbReference type="NCBI Taxonomy" id="4639"/>
    <lineage>
        <taxon>Eukaryota</taxon>
        <taxon>Viridiplantae</taxon>
        <taxon>Streptophyta</taxon>
        <taxon>Embryophyta</taxon>
        <taxon>Tracheophyta</taxon>
        <taxon>Spermatophyta</taxon>
        <taxon>Magnoliopsida</taxon>
        <taxon>Liliopsida</taxon>
        <taxon>Zingiberales</taxon>
        <taxon>Musaceae</taxon>
        <taxon>Ensete</taxon>
    </lineage>
</organism>
<dbReference type="EMBL" id="AMZH03014094">
    <property type="protein sequence ID" value="RRT48231.1"/>
    <property type="molecule type" value="Genomic_DNA"/>
</dbReference>
<evidence type="ECO:0000313" key="3">
    <source>
        <dbReference type="Proteomes" id="UP000287651"/>
    </source>
</evidence>
<evidence type="ECO:0000256" key="1">
    <source>
        <dbReference type="SAM" id="MobiDB-lite"/>
    </source>
</evidence>
<proteinExistence type="predicted"/>
<feature type="compositionally biased region" description="Basic and acidic residues" evidence="1">
    <location>
        <begin position="212"/>
        <end position="226"/>
    </location>
</feature>
<dbReference type="PANTHER" id="PTHR44548:SF4">
    <property type="entry name" value="S-TRANSFERASE, PUTATIVE-RELATED"/>
    <property type="match status" value="1"/>
</dbReference>
<accession>A0A426Y921</accession>
<protein>
    <recommendedName>
        <fullName evidence="4">GST N-terminal domain-containing protein</fullName>
    </recommendedName>
</protein>
<reference evidence="2 3" key="1">
    <citation type="journal article" date="2014" name="Agronomy (Basel)">
        <title>A Draft Genome Sequence for Ensete ventricosum, the Drought-Tolerant Tree Against Hunger.</title>
        <authorList>
            <person name="Harrison J."/>
            <person name="Moore K.A."/>
            <person name="Paszkiewicz K."/>
            <person name="Jones T."/>
            <person name="Grant M."/>
            <person name="Ambacheew D."/>
            <person name="Muzemil S."/>
            <person name="Studholme D.J."/>
        </authorList>
    </citation>
    <scope>NUCLEOTIDE SEQUENCE [LARGE SCALE GENOMIC DNA]</scope>
</reference>
<comment type="caution">
    <text evidence="2">The sequence shown here is derived from an EMBL/GenBank/DDBJ whole genome shotgun (WGS) entry which is preliminary data.</text>
</comment>
<evidence type="ECO:0000313" key="2">
    <source>
        <dbReference type="EMBL" id="RRT48231.1"/>
    </source>
</evidence>
<gene>
    <name evidence="2" type="ORF">B296_00048040</name>
</gene>
<dbReference type="Proteomes" id="UP000287651">
    <property type="component" value="Unassembled WGS sequence"/>
</dbReference>
<dbReference type="Gene3D" id="3.40.30.10">
    <property type="entry name" value="Glutaredoxin"/>
    <property type="match status" value="1"/>
</dbReference>
<evidence type="ECO:0008006" key="4">
    <source>
        <dbReference type="Google" id="ProtNLM"/>
    </source>
</evidence>
<name>A0A426Y921_ENSVE</name>
<dbReference type="PANTHER" id="PTHR44548">
    <property type="entry name" value="GST N-TERMINAL DOMAIN-CONTAINING PROTEIN"/>
    <property type="match status" value="1"/>
</dbReference>
<sequence length="234" mass="26252">MVADVGRGAKAMYRGDGVRVRERGPALQKEQGALLRYNPVAEKIHVLVHRSKAMAESLVIIDYVDETWKDGYPIMPKHALCAGKRQVLRRATATPVAAVLLIFRSINQRNQIRLTDPCLFLYTSCLCSDSMCFLSRSDTIRQQRKGRNGIHSAKLCSNSRTESTLKVSHDDATSLSIVTFPPPPSAALTYFCRATDFSCTWAPSCTQSSPPKPKEKDETNDHDRASKRTNRRRR</sequence>